<reference evidence="1" key="1">
    <citation type="journal article" date="2023" name="G3 (Bethesda)">
        <title>A reference genome for the long-term kleptoplast-retaining sea slug Elysia crispata morphotype clarki.</title>
        <authorList>
            <person name="Eastman K.E."/>
            <person name="Pendleton A.L."/>
            <person name="Shaikh M.A."/>
            <person name="Suttiyut T."/>
            <person name="Ogas R."/>
            <person name="Tomko P."/>
            <person name="Gavelis G."/>
            <person name="Widhalm J.R."/>
            <person name="Wisecaver J.H."/>
        </authorList>
    </citation>
    <scope>NUCLEOTIDE SEQUENCE</scope>
    <source>
        <strain evidence="1">ECLA1</strain>
    </source>
</reference>
<protein>
    <submittedName>
        <fullName evidence="1">Uncharacterized protein</fullName>
    </submittedName>
</protein>
<evidence type="ECO:0000313" key="1">
    <source>
        <dbReference type="EMBL" id="KAK3803138.1"/>
    </source>
</evidence>
<dbReference type="AlphaFoldDB" id="A0AAE1BB99"/>
<dbReference type="EMBL" id="JAWDGP010000184">
    <property type="protein sequence ID" value="KAK3803138.1"/>
    <property type="molecule type" value="Genomic_DNA"/>
</dbReference>
<name>A0AAE1BB99_9GAST</name>
<sequence>MSQSSERFNRSVVSCTVNKRTAVIRDDTALLVLLLYYADVHSRGESANFSLGGRAGDTLGMLRYKSLWEKVTPSVTSTFSVYSFSGSEVSKPGLTQFLISRLRCVDTNHLVADWIHEQRIFHPLQNFCRKSDCRSKRCTYRKHGLKCSLACGECKGISLFNSPSPSFLLTGTIS</sequence>
<proteinExistence type="predicted"/>
<gene>
    <name evidence="1" type="ORF">RRG08_060110</name>
</gene>
<accession>A0AAE1BB99</accession>
<dbReference type="Proteomes" id="UP001283361">
    <property type="component" value="Unassembled WGS sequence"/>
</dbReference>
<organism evidence="1 2">
    <name type="scientific">Elysia crispata</name>
    <name type="common">lettuce slug</name>
    <dbReference type="NCBI Taxonomy" id="231223"/>
    <lineage>
        <taxon>Eukaryota</taxon>
        <taxon>Metazoa</taxon>
        <taxon>Spiralia</taxon>
        <taxon>Lophotrochozoa</taxon>
        <taxon>Mollusca</taxon>
        <taxon>Gastropoda</taxon>
        <taxon>Heterobranchia</taxon>
        <taxon>Euthyneura</taxon>
        <taxon>Panpulmonata</taxon>
        <taxon>Sacoglossa</taxon>
        <taxon>Placobranchoidea</taxon>
        <taxon>Plakobranchidae</taxon>
        <taxon>Elysia</taxon>
    </lineage>
</organism>
<evidence type="ECO:0000313" key="2">
    <source>
        <dbReference type="Proteomes" id="UP001283361"/>
    </source>
</evidence>
<comment type="caution">
    <text evidence="1">The sequence shown here is derived from an EMBL/GenBank/DDBJ whole genome shotgun (WGS) entry which is preliminary data.</text>
</comment>
<keyword evidence="2" id="KW-1185">Reference proteome</keyword>